<dbReference type="AlphaFoldDB" id="A0A1D9Q238"/>
<sequence>MNKPFTTQLYKYRPPETPETIRVIVLQPAKNHNEPLECNIIHQDRHEILLDIGDEQHFEAVSYTWGGSDLSCEISCDKKSAFMNITHSVDSLLRHFRTESSARYLWVDAICLNQADNDEKSIQVSLMGDIYRQARRILVWLDDASPEDDIQLVFAFLKRLTSIKCIAISKETIENLNKDVFKHSNITKVQKLLQRPWFQRRWITQEVALGHDSIIQCGPFRISWHWFVDALRRLQIASDRGIITLEPEALDSVHNACMIYSHANELLTLIWDFHKSECSDPRDRIFALHSLVEDVVPSAASESSLKLESSIARKVFPVDYTSTWIEVYRRLALDCVAVGNWHVLLKHLFAFGALWEQQQNPRIPSWIPAWNKVRDFPDSMADVPVSVSSFPSLRMGENDRNVLFFARGVRRKVISISNEWPPAPEMNVAQYMDTPPHHDISSSCLRSS</sequence>
<dbReference type="Proteomes" id="UP000177798">
    <property type="component" value="Chromosome 4"/>
</dbReference>
<dbReference type="EMBL" id="CP017817">
    <property type="protein sequence ID" value="APA09020.1"/>
    <property type="molecule type" value="Genomic_DNA"/>
</dbReference>
<dbReference type="PANTHER" id="PTHR24148">
    <property type="entry name" value="ANKYRIN REPEAT DOMAIN-CONTAINING PROTEIN 39 HOMOLOG-RELATED"/>
    <property type="match status" value="1"/>
</dbReference>
<dbReference type="Pfam" id="PF06985">
    <property type="entry name" value="HET"/>
    <property type="match status" value="1"/>
</dbReference>
<dbReference type="InterPro" id="IPR010730">
    <property type="entry name" value="HET"/>
</dbReference>
<evidence type="ECO:0000259" key="1">
    <source>
        <dbReference type="Pfam" id="PF06985"/>
    </source>
</evidence>
<dbReference type="InterPro" id="IPR052895">
    <property type="entry name" value="HetReg/Transcr_Mod"/>
</dbReference>
<proteinExistence type="predicted"/>
<dbReference type="OrthoDB" id="2157530at2759"/>
<accession>A0A1D9Q238</accession>
<evidence type="ECO:0000313" key="2">
    <source>
        <dbReference type="EMBL" id="APA09020.1"/>
    </source>
</evidence>
<feature type="domain" description="Heterokaryon incompatibility" evidence="1">
    <location>
        <begin position="58"/>
        <end position="206"/>
    </location>
</feature>
<gene>
    <name evidence="2" type="ORF">sscle_04g037900</name>
</gene>
<name>A0A1D9Q238_SCLS1</name>
<dbReference type="VEuPathDB" id="FungiDB:sscle_04g037900"/>
<reference evidence="3" key="1">
    <citation type="journal article" date="2017" name="Genome Biol. Evol.">
        <title>The complete genome sequence of the phytopathogenic fungus Sclerotinia sclerotiorum reveals insights into the genome architecture of broad host range pathogens.</title>
        <authorList>
            <person name="Derbyshire M."/>
            <person name="Denton-Giles M."/>
            <person name="Hegedus D."/>
            <person name="Seifbarghy S."/>
            <person name="Rollins J."/>
            <person name="van Kan J."/>
            <person name="Seidl M.F."/>
            <person name="Faino L."/>
            <person name="Mbengue M."/>
            <person name="Navaud O."/>
            <person name="Raffaele S."/>
            <person name="Hammond-Kosack K."/>
            <person name="Heard S."/>
            <person name="Oliver R."/>
        </authorList>
    </citation>
    <scope>NUCLEOTIDE SEQUENCE [LARGE SCALE GENOMIC DNA]</scope>
    <source>
        <strain evidence="3">ATCC 18683 / 1980 / Ss-1</strain>
    </source>
</reference>
<dbReference type="PANTHER" id="PTHR24148:SF80">
    <property type="entry name" value="HETEROKARYON INCOMPATIBILITY DOMAIN-CONTAINING PROTEIN"/>
    <property type="match status" value="1"/>
</dbReference>
<evidence type="ECO:0000313" key="3">
    <source>
        <dbReference type="Proteomes" id="UP000177798"/>
    </source>
</evidence>
<organism evidence="2 3">
    <name type="scientific">Sclerotinia sclerotiorum (strain ATCC 18683 / 1980 / Ss-1)</name>
    <name type="common">White mold</name>
    <name type="synonym">Whetzelinia sclerotiorum</name>
    <dbReference type="NCBI Taxonomy" id="665079"/>
    <lineage>
        <taxon>Eukaryota</taxon>
        <taxon>Fungi</taxon>
        <taxon>Dikarya</taxon>
        <taxon>Ascomycota</taxon>
        <taxon>Pezizomycotina</taxon>
        <taxon>Leotiomycetes</taxon>
        <taxon>Helotiales</taxon>
        <taxon>Sclerotiniaceae</taxon>
        <taxon>Sclerotinia</taxon>
    </lineage>
</organism>
<protein>
    <recommendedName>
        <fullName evidence="1">Heterokaryon incompatibility domain-containing protein</fullName>
    </recommendedName>
</protein>